<dbReference type="AlphaFoldDB" id="A0AAV7RS46"/>
<reference evidence="2" key="1">
    <citation type="journal article" date="2022" name="bioRxiv">
        <title>Sequencing and chromosome-scale assembly of the giantPleurodeles waltlgenome.</title>
        <authorList>
            <person name="Brown T."/>
            <person name="Elewa A."/>
            <person name="Iarovenko S."/>
            <person name="Subramanian E."/>
            <person name="Araus A.J."/>
            <person name="Petzold A."/>
            <person name="Susuki M."/>
            <person name="Suzuki K.-i.T."/>
            <person name="Hayashi T."/>
            <person name="Toyoda A."/>
            <person name="Oliveira C."/>
            <person name="Osipova E."/>
            <person name="Leigh N.D."/>
            <person name="Simon A."/>
            <person name="Yun M.H."/>
        </authorList>
    </citation>
    <scope>NUCLEOTIDE SEQUENCE</scope>
    <source>
        <strain evidence="2">20211129_DDA</strain>
        <tissue evidence="2">Liver</tissue>
    </source>
</reference>
<protein>
    <submittedName>
        <fullName evidence="2">Uncharacterized protein</fullName>
    </submittedName>
</protein>
<sequence>MREQVVKKTSKAGSILPRGSEKERNPCRSRRDLEDEFEYISIEPKKRIGWILSIVSGSAIELDFDWIYASLGFAEVKRTGQFFPGILKLVLEFDFT</sequence>
<evidence type="ECO:0000313" key="3">
    <source>
        <dbReference type="Proteomes" id="UP001066276"/>
    </source>
</evidence>
<feature type="compositionally biased region" description="Basic and acidic residues" evidence="1">
    <location>
        <begin position="19"/>
        <end position="29"/>
    </location>
</feature>
<proteinExistence type="predicted"/>
<keyword evidence="3" id="KW-1185">Reference proteome</keyword>
<dbReference type="EMBL" id="JANPWB010000009">
    <property type="protein sequence ID" value="KAJ1154330.1"/>
    <property type="molecule type" value="Genomic_DNA"/>
</dbReference>
<accession>A0AAV7RS46</accession>
<comment type="caution">
    <text evidence="2">The sequence shown here is derived from an EMBL/GenBank/DDBJ whole genome shotgun (WGS) entry which is preliminary data.</text>
</comment>
<gene>
    <name evidence="2" type="ORF">NDU88_007082</name>
</gene>
<evidence type="ECO:0000313" key="2">
    <source>
        <dbReference type="EMBL" id="KAJ1154330.1"/>
    </source>
</evidence>
<feature type="region of interest" description="Disordered" evidence="1">
    <location>
        <begin position="1"/>
        <end position="29"/>
    </location>
</feature>
<organism evidence="2 3">
    <name type="scientific">Pleurodeles waltl</name>
    <name type="common">Iberian ribbed newt</name>
    <dbReference type="NCBI Taxonomy" id="8319"/>
    <lineage>
        <taxon>Eukaryota</taxon>
        <taxon>Metazoa</taxon>
        <taxon>Chordata</taxon>
        <taxon>Craniata</taxon>
        <taxon>Vertebrata</taxon>
        <taxon>Euteleostomi</taxon>
        <taxon>Amphibia</taxon>
        <taxon>Batrachia</taxon>
        <taxon>Caudata</taxon>
        <taxon>Salamandroidea</taxon>
        <taxon>Salamandridae</taxon>
        <taxon>Pleurodelinae</taxon>
        <taxon>Pleurodeles</taxon>
    </lineage>
</organism>
<name>A0AAV7RS46_PLEWA</name>
<dbReference type="Proteomes" id="UP001066276">
    <property type="component" value="Chromosome 5"/>
</dbReference>
<evidence type="ECO:0000256" key="1">
    <source>
        <dbReference type="SAM" id="MobiDB-lite"/>
    </source>
</evidence>